<dbReference type="GO" id="GO:0008235">
    <property type="term" value="F:metalloexopeptidase activity"/>
    <property type="evidence" value="ECO:0007669"/>
    <property type="project" value="InterPro"/>
</dbReference>
<evidence type="ECO:0000259" key="18">
    <source>
        <dbReference type="Pfam" id="PF04389"/>
    </source>
</evidence>
<feature type="transmembrane region" description="Helical" evidence="17">
    <location>
        <begin position="499"/>
        <end position="519"/>
    </location>
</feature>
<dbReference type="Gene3D" id="3.40.630.10">
    <property type="entry name" value="Zn peptidases"/>
    <property type="match status" value="1"/>
</dbReference>
<evidence type="ECO:0000256" key="5">
    <source>
        <dbReference type="ARBA" id="ARBA00022554"/>
    </source>
</evidence>
<dbReference type="GO" id="GO:0005774">
    <property type="term" value="C:vacuolar membrane"/>
    <property type="evidence" value="ECO:0007669"/>
    <property type="project" value="UniProtKB-SubCell"/>
</dbReference>
<evidence type="ECO:0000256" key="12">
    <source>
        <dbReference type="ARBA" id="ARBA00023049"/>
    </source>
</evidence>
<feature type="compositionally biased region" description="Polar residues" evidence="16">
    <location>
        <begin position="991"/>
        <end position="1002"/>
    </location>
</feature>
<evidence type="ECO:0000256" key="4">
    <source>
        <dbReference type="ARBA" id="ARBA00010918"/>
    </source>
</evidence>
<evidence type="ECO:0000256" key="15">
    <source>
        <dbReference type="RuleBase" id="RU361240"/>
    </source>
</evidence>
<evidence type="ECO:0000259" key="20">
    <source>
        <dbReference type="Pfam" id="PF22251"/>
    </source>
</evidence>
<evidence type="ECO:0000313" key="21">
    <source>
        <dbReference type="EMBL" id="PNS20133.1"/>
    </source>
</evidence>
<keyword evidence="8 15" id="KW-0479">Metal-binding</keyword>
<feature type="domain" description="Vacuolar membrane protease transmembrane" evidence="20">
    <location>
        <begin position="433"/>
        <end position="709"/>
    </location>
</feature>
<keyword evidence="6 15" id="KW-0645">Protease</keyword>
<evidence type="ECO:0000313" key="22">
    <source>
        <dbReference type="Proteomes" id="UP000243797"/>
    </source>
</evidence>
<comment type="subcellular location">
    <subcellularLocation>
        <location evidence="3">Vacuole membrane</location>
        <topology evidence="3">Multi-pass membrane protein</topology>
    </subcellularLocation>
</comment>
<keyword evidence="11 17" id="KW-1133">Transmembrane helix</keyword>
<dbReference type="CDD" id="cd03875">
    <property type="entry name" value="M28_Fxna_like"/>
    <property type="match status" value="1"/>
</dbReference>
<evidence type="ECO:0000256" key="8">
    <source>
        <dbReference type="ARBA" id="ARBA00022723"/>
    </source>
</evidence>
<feature type="region of interest" description="Disordered" evidence="16">
    <location>
        <begin position="980"/>
        <end position="1002"/>
    </location>
</feature>
<dbReference type="PANTHER" id="PTHR12147:SF58">
    <property type="entry name" value="VACUOLAR MEMBRANE PROTEASE"/>
    <property type="match status" value="1"/>
</dbReference>
<dbReference type="OrthoDB" id="76293at2759"/>
<keyword evidence="12" id="KW-0482">Metalloprotease</keyword>
<dbReference type="EMBL" id="NKHZ01000025">
    <property type="protein sequence ID" value="PNS20133.1"/>
    <property type="molecule type" value="Genomic_DNA"/>
</dbReference>
<evidence type="ECO:0000256" key="10">
    <source>
        <dbReference type="ARBA" id="ARBA00022833"/>
    </source>
</evidence>
<evidence type="ECO:0000256" key="11">
    <source>
        <dbReference type="ARBA" id="ARBA00022989"/>
    </source>
</evidence>
<evidence type="ECO:0000256" key="16">
    <source>
        <dbReference type="SAM" id="MobiDB-lite"/>
    </source>
</evidence>
<feature type="transmembrane region" description="Helical" evidence="17">
    <location>
        <begin position="378"/>
        <end position="400"/>
    </location>
</feature>
<keyword evidence="5" id="KW-0926">Vacuole</keyword>
<dbReference type="FunFam" id="3.40.630.10:FF:000057">
    <property type="entry name" value="Vacuolar membrane protease"/>
    <property type="match status" value="1"/>
</dbReference>
<dbReference type="STRING" id="2082308.A0A2K1QYZ1"/>
<evidence type="ECO:0000256" key="13">
    <source>
        <dbReference type="ARBA" id="ARBA00023136"/>
    </source>
</evidence>
<dbReference type="InterPro" id="IPR048024">
    <property type="entry name" value="Fxna-like_M28_dom"/>
</dbReference>
<feature type="transmembrane region" description="Helical" evidence="17">
    <location>
        <begin position="466"/>
        <end position="487"/>
    </location>
</feature>
<dbReference type="FunCoup" id="A0A2K1QYZ1">
    <property type="interactions" value="4"/>
</dbReference>
<feature type="transmembrane region" description="Helical" evidence="17">
    <location>
        <begin position="681"/>
        <end position="700"/>
    </location>
</feature>
<keyword evidence="14" id="KW-0325">Glycoprotein</keyword>
<keyword evidence="9 15" id="KW-0378">Hydrolase</keyword>
<comment type="function">
    <text evidence="2">May be involved in vacuolar sorting and osmoregulation.</text>
</comment>
<gene>
    <name evidence="21" type="ORF">CAC42_5583</name>
</gene>
<evidence type="ECO:0000256" key="6">
    <source>
        <dbReference type="ARBA" id="ARBA00022670"/>
    </source>
</evidence>
<dbReference type="EC" id="3.4.-.-" evidence="15"/>
<reference evidence="21 22" key="1">
    <citation type="submission" date="2017-06" db="EMBL/GenBank/DDBJ databases">
        <title>Draft genome sequence of a variant of Elsinoe murrayae.</title>
        <authorList>
            <person name="Cheng Q."/>
        </authorList>
    </citation>
    <scope>NUCLEOTIDE SEQUENCE [LARGE SCALE GENOMIC DNA]</scope>
    <source>
        <strain evidence="21 22">CQ-2017a</strain>
    </source>
</reference>
<dbReference type="InterPro" id="IPR053976">
    <property type="entry name" value="PFF1_TM"/>
</dbReference>
<feature type="region of interest" description="Disordered" evidence="16">
    <location>
        <begin position="567"/>
        <end position="624"/>
    </location>
</feature>
<feature type="domain" description="Peptidase M28" evidence="18">
    <location>
        <begin position="170"/>
        <end position="342"/>
    </location>
</feature>
<dbReference type="Proteomes" id="UP000243797">
    <property type="component" value="Unassembled WGS sequence"/>
</dbReference>
<evidence type="ECO:0000256" key="7">
    <source>
        <dbReference type="ARBA" id="ARBA00022692"/>
    </source>
</evidence>
<feature type="compositionally biased region" description="Polar residues" evidence="16">
    <location>
        <begin position="868"/>
        <end position="880"/>
    </location>
</feature>
<keyword evidence="7 17" id="KW-0812">Transmembrane</keyword>
<dbReference type="GO" id="GO:0046872">
    <property type="term" value="F:metal ion binding"/>
    <property type="evidence" value="ECO:0007669"/>
    <property type="project" value="UniProtKB-KW"/>
</dbReference>
<feature type="transmembrane region" description="Helical" evidence="17">
    <location>
        <begin position="526"/>
        <end position="545"/>
    </location>
</feature>
<comment type="caution">
    <text evidence="21">The sequence shown here is derived from an EMBL/GenBank/DDBJ whole genome shotgun (WGS) entry which is preliminary data.</text>
</comment>
<dbReference type="InterPro" id="IPR053975">
    <property type="entry name" value="PFF1_C"/>
</dbReference>
<feature type="transmembrane region" description="Helical" evidence="17">
    <location>
        <begin position="645"/>
        <end position="669"/>
    </location>
</feature>
<feature type="transmembrane region" description="Helical" evidence="17">
    <location>
        <begin position="6"/>
        <end position="31"/>
    </location>
</feature>
<evidence type="ECO:0000256" key="2">
    <source>
        <dbReference type="ARBA" id="ARBA00003273"/>
    </source>
</evidence>
<evidence type="ECO:0000256" key="9">
    <source>
        <dbReference type="ARBA" id="ARBA00022801"/>
    </source>
</evidence>
<dbReference type="Pfam" id="PF22250">
    <property type="entry name" value="PFF1_C"/>
    <property type="match status" value="1"/>
</dbReference>
<accession>A0A2K1QYZ1</accession>
<evidence type="ECO:0000256" key="17">
    <source>
        <dbReference type="SAM" id="Phobius"/>
    </source>
</evidence>
<dbReference type="InterPro" id="IPR045175">
    <property type="entry name" value="M28_fam"/>
</dbReference>
<keyword evidence="10 15" id="KW-0862">Zinc</keyword>
<dbReference type="InParanoid" id="A0A2K1QYZ1"/>
<keyword evidence="22" id="KW-1185">Reference proteome</keyword>
<name>A0A2K1QYZ1_9PEZI</name>
<protein>
    <recommendedName>
        <fullName evidence="15">Peptide hydrolase</fullName>
        <ecNumber evidence="15">3.4.-.-</ecNumber>
    </recommendedName>
</protein>
<evidence type="ECO:0000259" key="19">
    <source>
        <dbReference type="Pfam" id="PF22250"/>
    </source>
</evidence>
<evidence type="ECO:0000256" key="3">
    <source>
        <dbReference type="ARBA" id="ARBA00004128"/>
    </source>
</evidence>
<feature type="domain" description="Vacuolar membrane protease C-terminal" evidence="19">
    <location>
        <begin position="877"/>
        <end position="1069"/>
    </location>
</feature>
<dbReference type="AlphaFoldDB" id="A0A2K1QYZ1"/>
<comment type="cofactor">
    <cofactor evidence="1">
        <name>Zn(2+)</name>
        <dbReference type="ChEBI" id="CHEBI:29105"/>
    </cofactor>
</comment>
<proteinExistence type="inferred from homology"/>
<dbReference type="SUPFAM" id="SSF53187">
    <property type="entry name" value="Zn-dependent exopeptidases"/>
    <property type="match status" value="1"/>
</dbReference>
<evidence type="ECO:0000256" key="1">
    <source>
        <dbReference type="ARBA" id="ARBA00001947"/>
    </source>
</evidence>
<evidence type="ECO:0000256" key="14">
    <source>
        <dbReference type="ARBA" id="ARBA00023180"/>
    </source>
</evidence>
<sequence>MVRNPFAFTPLPVTIFGSAIYIAIFAALLTVHHRVPAPPSGGISKDWTGVNVTQAWLDLKILSSSYHPYNSRANLVVRAWLSDRIKQTLDNGNITWSEETREPASVLPHTTIPDTAIFLDDRLSNITFPDSRSYVNYFEGDNLLVYIRGSSDPPGFFWHNISSPTVPLTLVNAHYDSVSTGFGATDDGGGVVSILQLLSHFTSPTSQPRHGIVLLLNNGEEDGLYGAYAYLRHPISRHTRVFLNLEGAGAGGRATLFRSTDAGITAPYAKSRYPFGTVVSADGFKRGFVRSGTDYSVFQEALGMRGLDVAYMGPRSRYHTDQDDARDSSQGSVWHMLSAALATTTALAATEWSADDGESGVWFDMFGRAFAVLRLHTLFALSVALLVVGPVSLALVEILLKKKGKWYPFSFKTYLHGEDDDEPVKLYGMRGFFRFPITFVASSAAVVALAYLVTKINPYIIYSSPYVVWTLMLASHIFISWFILRLLSTLRPSALSRLYTLLWIYIISWLLVLAAAIASSRLDISGLYFTVIYNLAALFALHISYLDLFSLPSKHQFANHTLLGASRRPSISSRPISRDPNATTDDPTERTALLSPTSLRPRDRPFTRYRTSPAPSHVEEEDAPTIPAPYADEQAWSGAMPSWTWILQTILLVPLNLILVGQIALLLTSALHQTPADGSDVLSIYLFIAGLTILLLIPAYPVLGRVIWQLPTVLMVVAVGTTVYALLSQPFTREARLKVFFVQRVNLDSGRNTVAVNGVAGWVEKVVAEMPSSSLGNGMSCFNWGEDGEEEVLMSGGVYGREARRNDAMSTRWKKSELAWAGRRGLRTCVWEGLEPNVLEGWTGSVNSSLTWSSSQFATKNAVARSQLARNSPHRNSTTKPDMRDWLSLRTRKLSTSTDNTTKTFIQLRGLNTRQCRLYFEPTNGQAVQNVTVLNACPDKNTSFILPSFPSISSTPAHEEAEEEVNLSLPPAFQEKAKRTLSCPPGEQSRPDSTAPSPSTNNQIRLYSRTFDPTFKVVVDVALDGRELRGKAVCVWSDANGQAVPALDELRRYAPVWSAVTKNGDGLVEGVREFVI</sequence>
<dbReference type="GO" id="GO:0006508">
    <property type="term" value="P:proteolysis"/>
    <property type="evidence" value="ECO:0007669"/>
    <property type="project" value="UniProtKB-KW"/>
</dbReference>
<dbReference type="Pfam" id="PF04389">
    <property type="entry name" value="Peptidase_M28"/>
    <property type="match status" value="1"/>
</dbReference>
<dbReference type="InterPro" id="IPR007484">
    <property type="entry name" value="Peptidase_M28"/>
</dbReference>
<feature type="region of interest" description="Disordered" evidence="16">
    <location>
        <begin position="864"/>
        <end position="883"/>
    </location>
</feature>
<feature type="transmembrane region" description="Helical" evidence="17">
    <location>
        <begin position="706"/>
        <end position="727"/>
    </location>
</feature>
<dbReference type="PANTHER" id="PTHR12147">
    <property type="entry name" value="METALLOPEPTIDASE M28 FAMILY MEMBER"/>
    <property type="match status" value="1"/>
</dbReference>
<organism evidence="21 22">
    <name type="scientific">Sphaceloma murrayae</name>
    <dbReference type="NCBI Taxonomy" id="2082308"/>
    <lineage>
        <taxon>Eukaryota</taxon>
        <taxon>Fungi</taxon>
        <taxon>Dikarya</taxon>
        <taxon>Ascomycota</taxon>
        <taxon>Pezizomycotina</taxon>
        <taxon>Dothideomycetes</taxon>
        <taxon>Dothideomycetidae</taxon>
        <taxon>Myriangiales</taxon>
        <taxon>Elsinoaceae</taxon>
        <taxon>Sphaceloma</taxon>
    </lineage>
</organism>
<keyword evidence="13 17" id="KW-0472">Membrane</keyword>
<comment type="similarity">
    <text evidence="4 15">Belongs to the peptidase M28 family.</text>
</comment>
<dbReference type="Pfam" id="PF22251">
    <property type="entry name" value="PFF1_TM"/>
    <property type="match status" value="1"/>
</dbReference>
<feature type="transmembrane region" description="Helical" evidence="17">
    <location>
        <begin position="432"/>
        <end position="454"/>
    </location>
</feature>